<keyword evidence="2" id="KW-1185">Reference proteome</keyword>
<comment type="caution">
    <text evidence="1">The sequence shown here is derived from an EMBL/GenBank/DDBJ whole genome shotgun (WGS) entry which is preliminary data.</text>
</comment>
<organism evidence="1 2">
    <name type="scientific">Rubritalea spongiae</name>
    <dbReference type="NCBI Taxonomy" id="430797"/>
    <lineage>
        <taxon>Bacteria</taxon>
        <taxon>Pseudomonadati</taxon>
        <taxon>Verrucomicrobiota</taxon>
        <taxon>Verrucomicrobiia</taxon>
        <taxon>Verrucomicrobiales</taxon>
        <taxon>Rubritaleaceae</taxon>
        <taxon>Rubritalea</taxon>
    </lineage>
</organism>
<dbReference type="RefSeq" id="WP_377094912.1">
    <property type="nucleotide sequence ID" value="NZ_JBHSJM010000001.1"/>
</dbReference>
<accession>A0ABW5DY85</accession>
<reference evidence="2" key="1">
    <citation type="journal article" date="2019" name="Int. J. Syst. Evol. Microbiol.">
        <title>The Global Catalogue of Microorganisms (GCM) 10K type strain sequencing project: providing services to taxonomists for standard genome sequencing and annotation.</title>
        <authorList>
            <consortium name="The Broad Institute Genomics Platform"/>
            <consortium name="The Broad Institute Genome Sequencing Center for Infectious Disease"/>
            <person name="Wu L."/>
            <person name="Ma J."/>
        </authorList>
    </citation>
    <scope>NUCLEOTIDE SEQUENCE [LARGE SCALE GENOMIC DNA]</scope>
    <source>
        <strain evidence="2">JCM 16545</strain>
    </source>
</reference>
<name>A0ABW5DY85_9BACT</name>
<dbReference type="Gene3D" id="3.30.530.20">
    <property type="match status" value="1"/>
</dbReference>
<evidence type="ECO:0000313" key="1">
    <source>
        <dbReference type="EMBL" id="MFD2275168.1"/>
    </source>
</evidence>
<evidence type="ECO:0008006" key="3">
    <source>
        <dbReference type="Google" id="ProtNLM"/>
    </source>
</evidence>
<dbReference type="InterPro" id="IPR023393">
    <property type="entry name" value="START-like_dom_sf"/>
</dbReference>
<dbReference type="CDD" id="cd07820">
    <property type="entry name" value="SRPBCC_3"/>
    <property type="match status" value="1"/>
</dbReference>
<protein>
    <recommendedName>
        <fullName evidence="3">Cell division inhibitor</fullName>
    </recommendedName>
</protein>
<sequence>MIYFLKRSQKLPCTLEDAWSFFSSPRNLEKLTPASINFEINHCSSETMFPHQLISYKIGIAPFVKVNWLTEITHISKHPSEGYSFIDEQRIGPYKLWHHHHKFVATENGVNMIDEVAYALPFGILGTIAHKIWVKKQLEHIFNERAKLSAKIFNA</sequence>
<dbReference type="EMBL" id="JBHUJC010000003">
    <property type="protein sequence ID" value="MFD2275168.1"/>
    <property type="molecule type" value="Genomic_DNA"/>
</dbReference>
<proteinExistence type="predicted"/>
<evidence type="ECO:0000313" key="2">
    <source>
        <dbReference type="Proteomes" id="UP001597297"/>
    </source>
</evidence>
<dbReference type="Proteomes" id="UP001597297">
    <property type="component" value="Unassembled WGS sequence"/>
</dbReference>
<dbReference type="SUPFAM" id="SSF55961">
    <property type="entry name" value="Bet v1-like"/>
    <property type="match status" value="1"/>
</dbReference>
<gene>
    <name evidence="1" type="ORF">ACFSQZ_01695</name>
</gene>